<organism evidence="2 3">
    <name type="scientific">Pseudoalteromonas ulvae</name>
    <dbReference type="NCBI Taxonomy" id="107327"/>
    <lineage>
        <taxon>Bacteria</taxon>
        <taxon>Pseudomonadati</taxon>
        <taxon>Pseudomonadota</taxon>
        <taxon>Gammaproteobacteria</taxon>
        <taxon>Alteromonadales</taxon>
        <taxon>Pseudoalteromonadaceae</taxon>
        <taxon>Pseudoalteromonas</taxon>
    </lineage>
</organism>
<dbReference type="Pfam" id="PF14329">
    <property type="entry name" value="DUF4386"/>
    <property type="match status" value="1"/>
</dbReference>
<keyword evidence="1" id="KW-0812">Transmembrane</keyword>
<evidence type="ECO:0008006" key="4">
    <source>
        <dbReference type="Google" id="ProtNLM"/>
    </source>
</evidence>
<reference evidence="2 3" key="1">
    <citation type="submission" date="2017-02" db="EMBL/GenBank/DDBJ databases">
        <title>Pseudoalteromonas ulvae TC14 Genome.</title>
        <authorList>
            <person name="Molmeret M."/>
        </authorList>
    </citation>
    <scope>NUCLEOTIDE SEQUENCE [LARGE SCALE GENOMIC DNA]</scope>
    <source>
        <strain evidence="2">TC14</strain>
    </source>
</reference>
<dbReference type="EMBL" id="MWPV01000005">
    <property type="protein sequence ID" value="OUL56660.1"/>
    <property type="molecule type" value="Genomic_DNA"/>
</dbReference>
<feature type="transmembrane region" description="Helical" evidence="1">
    <location>
        <begin position="170"/>
        <end position="191"/>
    </location>
</feature>
<feature type="transmembrane region" description="Helical" evidence="1">
    <location>
        <begin position="91"/>
        <end position="113"/>
    </location>
</feature>
<dbReference type="AlphaFoldDB" id="A0A244CM29"/>
<feature type="transmembrane region" description="Helical" evidence="1">
    <location>
        <begin position="49"/>
        <end position="70"/>
    </location>
</feature>
<keyword evidence="1" id="KW-0472">Membrane</keyword>
<feature type="transmembrane region" description="Helical" evidence="1">
    <location>
        <begin position="197"/>
        <end position="218"/>
    </location>
</feature>
<proteinExistence type="predicted"/>
<feature type="transmembrane region" description="Helical" evidence="1">
    <location>
        <begin position="7"/>
        <end position="29"/>
    </location>
</feature>
<dbReference type="OrthoDB" id="1162205at2"/>
<dbReference type="RefSeq" id="WP_086744915.1">
    <property type="nucleotide sequence ID" value="NZ_MWPV01000005.1"/>
</dbReference>
<evidence type="ECO:0000256" key="1">
    <source>
        <dbReference type="SAM" id="Phobius"/>
    </source>
</evidence>
<dbReference type="InterPro" id="IPR025495">
    <property type="entry name" value="DUF4386"/>
</dbReference>
<sequence>MSIQKWGGIAAIIEAAVYIFGFVLFFGVLDSTGYDTPERYLVFLIENRDTFFVGYLIIGIVFSFALIVLVQSTYQRFKQVSPELMKFSAAVGYLWVGIVLASSLIFLTSLGAVAKFHQVNPEEALIINRGISIIVDALGGGIELVGAVWVFVISYVALKSRVYSPLLHYWGMLVGIAGVLSLFSGLSFLASNVFFEATTAIFGLGQIVWFLVLGIVMLKDQPHTPTSFA</sequence>
<comment type="caution">
    <text evidence="2">The sequence shown here is derived from an EMBL/GenBank/DDBJ whole genome shotgun (WGS) entry which is preliminary data.</text>
</comment>
<protein>
    <recommendedName>
        <fullName evidence="4">DUF4386 domain-containing protein</fullName>
    </recommendedName>
</protein>
<keyword evidence="3" id="KW-1185">Reference proteome</keyword>
<dbReference type="Proteomes" id="UP000194841">
    <property type="component" value="Unassembled WGS sequence"/>
</dbReference>
<keyword evidence="1" id="KW-1133">Transmembrane helix</keyword>
<gene>
    <name evidence="2" type="ORF">B1199_14885</name>
</gene>
<accession>A0A244CM29</accession>
<name>A0A244CM29_PSEDV</name>
<feature type="transmembrane region" description="Helical" evidence="1">
    <location>
        <begin position="133"/>
        <end position="158"/>
    </location>
</feature>
<evidence type="ECO:0000313" key="2">
    <source>
        <dbReference type="EMBL" id="OUL56660.1"/>
    </source>
</evidence>
<evidence type="ECO:0000313" key="3">
    <source>
        <dbReference type="Proteomes" id="UP000194841"/>
    </source>
</evidence>